<feature type="transmembrane region" description="Helical" evidence="9">
    <location>
        <begin position="112"/>
        <end position="139"/>
    </location>
</feature>
<evidence type="ECO:0000256" key="3">
    <source>
        <dbReference type="ARBA" id="ARBA00022448"/>
    </source>
</evidence>
<feature type="transmembrane region" description="Helical" evidence="9">
    <location>
        <begin position="363"/>
        <end position="387"/>
    </location>
</feature>
<keyword evidence="12" id="KW-1185">Reference proteome</keyword>
<accession>A0A6N7WZC1</accession>
<keyword evidence="4" id="KW-1003">Cell membrane</keyword>
<dbReference type="PANTHER" id="PTHR23517:SF15">
    <property type="entry name" value="PROTON-DEPENDENT OLIGOPEPTIDE FAMILY TRANSPORT PROTEIN"/>
    <property type="match status" value="1"/>
</dbReference>
<dbReference type="SUPFAM" id="SSF103473">
    <property type="entry name" value="MFS general substrate transporter"/>
    <property type="match status" value="1"/>
</dbReference>
<keyword evidence="5 8" id="KW-0812">Transmembrane</keyword>
<sequence>MTEVEKKGFGGHPKGLLLASIATGMSSYLKYAIAGFTVLFYTLSVKQGGLGLDRETAGMIIAVSGSVGSVIPLLGSVITDRYLGIQKGMLLSFLLSGIGYLFYYLFAPNVTMIMVGLTINIAAGAFMNNNITAIVGMLYSNKDLTKKDAAYSIFYMAVNIGSMFGPIIGGLISDKWMAVTAADGTIVSYGYKYVYLMAAIGMFLTFLFILFFSPKWLKEVGKYPQAKVSKEEGNSEKAKLTNTDKKRIIAMGIIFVFVVFYWSAYFQTQSTITVFAYDLVDLHVFGFAIPVSWLISFNGILCIIFSPLLGMYWVKRAKSPKGDWKVSNKMASGMIITGIAFFILLMGLRTLNGVVDGSAKMNIMFMLVSYFVLTIGELLVSPVGMALFSKLTPVRYSSLGMSAWYLCYFFSSIASGKLLGVTGTWGYSKILILIGGVLVVSGIIMFFITPTLEKLMSIQELEEE</sequence>
<dbReference type="InterPro" id="IPR018456">
    <property type="entry name" value="PTR2_symporter_CS"/>
</dbReference>
<dbReference type="InterPro" id="IPR000109">
    <property type="entry name" value="POT_fam"/>
</dbReference>
<comment type="similarity">
    <text evidence="2 8">Belongs to the major facilitator superfamily. Proton-dependent oligopeptide transporter (POT/PTR) (TC 2.A.17) family.</text>
</comment>
<organism evidence="11 12">
    <name type="scientific">Peptostreptococcus porci</name>
    <dbReference type="NCBI Taxonomy" id="2652282"/>
    <lineage>
        <taxon>Bacteria</taxon>
        <taxon>Bacillati</taxon>
        <taxon>Bacillota</taxon>
        <taxon>Clostridia</taxon>
        <taxon>Peptostreptococcales</taxon>
        <taxon>Peptostreptococcaceae</taxon>
        <taxon>Peptostreptococcus</taxon>
    </lineage>
</organism>
<dbReference type="InterPro" id="IPR005279">
    <property type="entry name" value="Dipep/tripep_permease"/>
</dbReference>
<gene>
    <name evidence="11" type="ORF">FYJ71_03500</name>
</gene>
<feature type="transmembrane region" description="Helical" evidence="9">
    <location>
        <begin position="193"/>
        <end position="212"/>
    </location>
</feature>
<evidence type="ECO:0000256" key="5">
    <source>
        <dbReference type="ARBA" id="ARBA00022692"/>
    </source>
</evidence>
<dbReference type="InterPro" id="IPR036259">
    <property type="entry name" value="MFS_trans_sf"/>
</dbReference>
<feature type="transmembrane region" description="Helical" evidence="9">
    <location>
        <begin position="248"/>
        <end position="265"/>
    </location>
</feature>
<dbReference type="InterPro" id="IPR020846">
    <property type="entry name" value="MFS_dom"/>
</dbReference>
<evidence type="ECO:0000256" key="6">
    <source>
        <dbReference type="ARBA" id="ARBA00022989"/>
    </source>
</evidence>
<evidence type="ECO:0000313" key="12">
    <source>
        <dbReference type="Proteomes" id="UP000440713"/>
    </source>
</evidence>
<reference evidence="11 12" key="1">
    <citation type="submission" date="2019-08" db="EMBL/GenBank/DDBJ databases">
        <title>In-depth cultivation of the pig gut microbiome towards novel bacterial diversity and tailored functional studies.</title>
        <authorList>
            <person name="Wylensek D."/>
            <person name="Hitch T.C.A."/>
            <person name="Clavel T."/>
        </authorList>
    </citation>
    <scope>NUCLEOTIDE SEQUENCE [LARGE SCALE GENOMIC DNA]</scope>
    <source>
        <strain evidence="11 12">WCA-SAB-591-4A-A</strain>
    </source>
</reference>
<evidence type="ECO:0000256" key="7">
    <source>
        <dbReference type="ARBA" id="ARBA00023136"/>
    </source>
</evidence>
<feature type="transmembrane region" description="Helical" evidence="9">
    <location>
        <begin position="285"/>
        <end position="309"/>
    </location>
</feature>
<dbReference type="PROSITE" id="PS01023">
    <property type="entry name" value="PTR2_2"/>
    <property type="match status" value="1"/>
</dbReference>
<feature type="transmembrane region" description="Helical" evidence="9">
    <location>
        <begin position="399"/>
        <end position="418"/>
    </location>
</feature>
<evidence type="ECO:0000256" key="8">
    <source>
        <dbReference type="RuleBase" id="RU003755"/>
    </source>
</evidence>
<evidence type="ECO:0000256" key="4">
    <source>
        <dbReference type="ARBA" id="ARBA00022475"/>
    </source>
</evidence>
<proteinExistence type="inferred from homology"/>
<dbReference type="GO" id="GO:0005886">
    <property type="term" value="C:plasma membrane"/>
    <property type="evidence" value="ECO:0007669"/>
    <property type="project" value="UniProtKB-SubCell"/>
</dbReference>
<dbReference type="PANTHER" id="PTHR23517">
    <property type="entry name" value="RESISTANCE PROTEIN MDTM, PUTATIVE-RELATED-RELATED"/>
    <property type="match status" value="1"/>
</dbReference>
<dbReference type="CDD" id="cd17346">
    <property type="entry name" value="MFS_DtpA_like"/>
    <property type="match status" value="1"/>
</dbReference>
<feature type="transmembrane region" description="Helical" evidence="9">
    <location>
        <begin position="89"/>
        <end position="106"/>
    </location>
</feature>
<feature type="transmembrane region" description="Helical" evidence="9">
    <location>
        <begin position="330"/>
        <end position="351"/>
    </location>
</feature>
<keyword evidence="3 8" id="KW-0813">Transport</keyword>
<name>A0A6N7WZC1_9FIRM</name>
<keyword evidence="7 9" id="KW-0472">Membrane</keyword>
<evidence type="ECO:0000313" key="11">
    <source>
        <dbReference type="EMBL" id="MST62040.1"/>
    </source>
</evidence>
<dbReference type="PROSITE" id="PS50850">
    <property type="entry name" value="MFS"/>
    <property type="match status" value="1"/>
</dbReference>
<keyword evidence="6 9" id="KW-1133">Transmembrane helix</keyword>
<feature type="transmembrane region" description="Helical" evidence="9">
    <location>
        <begin position="16"/>
        <end position="44"/>
    </location>
</feature>
<evidence type="ECO:0000256" key="2">
    <source>
        <dbReference type="ARBA" id="ARBA00005982"/>
    </source>
</evidence>
<dbReference type="GO" id="GO:1904680">
    <property type="term" value="F:peptide transmembrane transporter activity"/>
    <property type="evidence" value="ECO:0007669"/>
    <property type="project" value="InterPro"/>
</dbReference>
<dbReference type="EMBL" id="VUNE01000001">
    <property type="protein sequence ID" value="MST62040.1"/>
    <property type="molecule type" value="Genomic_DNA"/>
</dbReference>
<dbReference type="AlphaFoldDB" id="A0A6N7WZC1"/>
<dbReference type="RefSeq" id="WP_154537399.1">
    <property type="nucleotide sequence ID" value="NZ_JAQYHJ010000024.1"/>
</dbReference>
<dbReference type="Pfam" id="PF00854">
    <property type="entry name" value="PTR2"/>
    <property type="match status" value="2"/>
</dbReference>
<feature type="transmembrane region" description="Helical" evidence="9">
    <location>
        <begin position="430"/>
        <end position="448"/>
    </location>
</feature>
<dbReference type="Gene3D" id="1.20.1250.20">
    <property type="entry name" value="MFS general substrate transporter like domains"/>
    <property type="match status" value="2"/>
</dbReference>
<feature type="transmembrane region" description="Helical" evidence="9">
    <location>
        <begin position="151"/>
        <end position="173"/>
    </location>
</feature>
<evidence type="ECO:0000256" key="9">
    <source>
        <dbReference type="SAM" id="Phobius"/>
    </source>
</evidence>
<feature type="domain" description="Major facilitator superfamily (MFS) profile" evidence="10">
    <location>
        <begin position="15"/>
        <end position="453"/>
    </location>
</feature>
<protein>
    <submittedName>
        <fullName evidence="11">Peptide MFS transporter</fullName>
    </submittedName>
</protein>
<feature type="transmembrane region" description="Helical" evidence="9">
    <location>
        <begin position="56"/>
        <end position="77"/>
    </location>
</feature>
<comment type="caution">
    <text evidence="11">The sequence shown here is derived from an EMBL/GenBank/DDBJ whole genome shotgun (WGS) entry which is preliminary data.</text>
</comment>
<evidence type="ECO:0000256" key="1">
    <source>
        <dbReference type="ARBA" id="ARBA00004651"/>
    </source>
</evidence>
<dbReference type="InterPro" id="IPR050171">
    <property type="entry name" value="MFS_Transporters"/>
</dbReference>
<evidence type="ECO:0000259" key="10">
    <source>
        <dbReference type="PROSITE" id="PS50850"/>
    </source>
</evidence>
<dbReference type="GO" id="GO:0006857">
    <property type="term" value="P:oligopeptide transport"/>
    <property type="evidence" value="ECO:0007669"/>
    <property type="project" value="InterPro"/>
</dbReference>
<comment type="subcellular location">
    <subcellularLocation>
        <location evidence="1">Cell membrane</location>
        <topology evidence="1">Multi-pass membrane protein</topology>
    </subcellularLocation>
    <subcellularLocation>
        <location evidence="8">Membrane</location>
        <topology evidence="8">Multi-pass membrane protein</topology>
    </subcellularLocation>
</comment>
<dbReference type="Proteomes" id="UP000440713">
    <property type="component" value="Unassembled WGS sequence"/>
</dbReference>